<feature type="chain" id="PRO_5044599858" description="Nuclease" evidence="1">
    <location>
        <begin position="28"/>
        <end position="79"/>
    </location>
</feature>
<dbReference type="EMBL" id="WNCN01000012">
    <property type="protein sequence ID" value="MTU39983.1"/>
    <property type="molecule type" value="Genomic_DNA"/>
</dbReference>
<sequence length="79" mass="8706">MNTKIKQTLKLLLVVTLLVSLTGAAQVANVYICTGRYAKVYHSSKNCKGLDNCKGEVKLVSLETAKQQGKRACKLCYKK</sequence>
<evidence type="ECO:0000313" key="5">
    <source>
        <dbReference type="Proteomes" id="UP000261088"/>
    </source>
</evidence>
<reference evidence="6 7" key="2">
    <citation type="journal article" date="2019" name="Nat. Med.">
        <title>A library of human gut bacterial isolates paired with longitudinal multiomics data enables mechanistic microbiome research.</title>
        <authorList>
            <person name="Poyet M."/>
            <person name="Groussin M."/>
            <person name="Gibbons S.M."/>
            <person name="Avila-Pacheco J."/>
            <person name="Jiang X."/>
            <person name="Kearney S.M."/>
            <person name="Perrotta A.R."/>
            <person name="Berdy B."/>
            <person name="Zhao S."/>
            <person name="Lieberman T.D."/>
            <person name="Swanson P.K."/>
            <person name="Smith M."/>
            <person name="Roesemann S."/>
            <person name="Alexander J.E."/>
            <person name="Rich S.A."/>
            <person name="Livny J."/>
            <person name="Vlamakis H."/>
            <person name="Clish C."/>
            <person name="Bullock K."/>
            <person name="Deik A."/>
            <person name="Scott J."/>
            <person name="Pierce K.A."/>
            <person name="Xavier R.J."/>
            <person name="Alm E.J."/>
        </authorList>
    </citation>
    <scope>NUCLEOTIDE SEQUENCE [LARGE SCALE GENOMIC DNA]</scope>
    <source>
        <strain evidence="2 7">BIOML-A25</strain>
        <strain evidence="3 6">BIOML-A29</strain>
    </source>
</reference>
<proteinExistence type="predicted"/>
<organism evidence="2 7">
    <name type="scientific">Parabacteroides merdae</name>
    <dbReference type="NCBI Taxonomy" id="46503"/>
    <lineage>
        <taxon>Bacteria</taxon>
        <taxon>Pseudomonadati</taxon>
        <taxon>Bacteroidota</taxon>
        <taxon>Bacteroidia</taxon>
        <taxon>Bacteroidales</taxon>
        <taxon>Tannerellaceae</taxon>
        <taxon>Parabacteroides</taxon>
    </lineage>
</organism>
<keyword evidence="1" id="KW-0732">Signal</keyword>
<evidence type="ECO:0000313" key="2">
    <source>
        <dbReference type="EMBL" id="MTU29485.1"/>
    </source>
</evidence>
<evidence type="ECO:0000313" key="3">
    <source>
        <dbReference type="EMBL" id="MTU39983.1"/>
    </source>
</evidence>
<evidence type="ECO:0000313" key="6">
    <source>
        <dbReference type="Proteomes" id="UP000434916"/>
    </source>
</evidence>
<accession>A0A3R6BK20</accession>
<name>A0A3R6BK20_9BACT</name>
<evidence type="ECO:0000313" key="7">
    <source>
        <dbReference type="Proteomes" id="UP000437446"/>
    </source>
</evidence>
<dbReference type="Proteomes" id="UP000434916">
    <property type="component" value="Unassembled WGS sequence"/>
</dbReference>
<evidence type="ECO:0000256" key="1">
    <source>
        <dbReference type="SAM" id="SignalP"/>
    </source>
</evidence>
<dbReference type="Proteomes" id="UP000437446">
    <property type="component" value="Unassembled WGS sequence"/>
</dbReference>
<comment type="caution">
    <text evidence="2">The sequence shown here is derived from an EMBL/GenBank/DDBJ whole genome shotgun (WGS) entry which is preliminary data.</text>
</comment>
<dbReference type="AlphaFoldDB" id="A0A3R6BK20"/>
<feature type="signal peptide" evidence="1">
    <location>
        <begin position="1"/>
        <end position="27"/>
    </location>
</feature>
<dbReference type="EMBL" id="WNCR01000003">
    <property type="protein sequence ID" value="MTU29485.1"/>
    <property type="molecule type" value="Genomic_DNA"/>
</dbReference>
<reference evidence="4 5" key="1">
    <citation type="submission" date="2018-08" db="EMBL/GenBank/DDBJ databases">
        <title>A genome reference for cultivated species of the human gut microbiota.</title>
        <authorList>
            <person name="Zou Y."/>
            <person name="Xue W."/>
            <person name="Luo G."/>
        </authorList>
    </citation>
    <scope>NUCLEOTIDE SEQUENCE [LARGE SCALE GENOMIC DNA]</scope>
    <source>
        <strain evidence="4 5">OM05-11AA</strain>
    </source>
</reference>
<gene>
    <name evidence="4" type="ORF">DXB61_01400</name>
    <name evidence="2" type="ORF">GMD66_09725</name>
    <name evidence="3" type="ORF">GMD82_10960</name>
</gene>
<protein>
    <recommendedName>
        <fullName evidence="8">Nuclease</fullName>
    </recommendedName>
</protein>
<evidence type="ECO:0000313" key="4">
    <source>
        <dbReference type="EMBL" id="RGN54351.1"/>
    </source>
</evidence>
<dbReference type="EMBL" id="QSUP01000001">
    <property type="protein sequence ID" value="RGN54351.1"/>
    <property type="molecule type" value="Genomic_DNA"/>
</dbReference>
<evidence type="ECO:0008006" key="8">
    <source>
        <dbReference type="Google" id="ProtNLM"/>
    </source>
</evidence>
<keyword evidence="6" id="KW-1185">Reference proteome</keyword>
<dbReference type="Proteomes" id="UP000261088">
    <property type="component" value="Unassembled WGS sequence"/>
</dbReference>